<dbReference type="InterPro" id="IPR036388">
    <property type="entry name" value="WH-like_DNA-bd_sf"/>
</dbReference>
<evidence type="ECO:0000313" key="6">
    <source>
        <dbReference type="Proteomes" id="UP000278327"/>
    </source>
</evidence>
<keyword evidence="3" id="KW-0804">Transcription</keyword>
<dbReference type="Gene3D" id="1.10.10.10">
    <property type="entry name" value="Winged helix-like DNA-binding domain superfamily/Winged helix DNA-binding domain"/>
    <property type="match status" value="1"/>
</dbReference>
<comment type="caution">
    <text evidence="5">The sequence shown here is derived from an EMBL/GenBank/DDBJ whole genome shotgun (WGS) entry which is preliminary data.</text>
</comment>
<organism evidence="5 6">
    <name type="scientific">Adlercreutzia equolifaciens subsp. celatus DSM 18785</name>
    <dbReference type="NCBI Taxonomy" id="1121021"/>
    <lineage>
        <taxon>Bacteria</taxon>
        <taxon>Bacillati</taxon>
        <taxon>Actinomycetota</taxon>
        <taxon>Coriobacteriia</taxon>
        <taxon>Eggerthellales</taxon>
        <taxon>Eggerthellaceae</taxon>
        <taxon>Adlercreutzia</taxon>
    </lineage>
</organism>
<dbReference type="AlphaFoldDB" id="A0A3N0AT81"/>
<dbReference type="Proteomes" id="UP000278327">
    <property type="component" value="Unassembled WGS sequence"/>
</dbReference>
<dbReference type="InterPro" id="IPR016032">
    <property type="entry name" value="Sig_transdc_resp-reg_C-effctor"/>
</dbReference>
<dbReference type="InterPro" id="IPR000792">
    <property type="entry name" value="Tscrpt_reg_LuxR_C"/>
</dbReference>
<evidence type="ECO:0000256" key="2">
    <source>
        <dbReference type="ARBA" id="ARBA00023125"/>
    </source>
</evidence>
<reference evidence="5 6" key="1">
    <citation type="journal article" date="2019" name="Microbiol. Resour. Announc.">
        <title>Draft Genome Sequences of Type Strains of Gordonibacter faecihominis, Paraeggerthella hongkongensis, Parvibacter caecicola,Slackia equolifaciens, Slackia faecicanis, and Slackia isoflavoniconvertens.</title>
        <authorList>
            <person name="Danylec N."/>
            <person name="Stoll D.A."/>
            <person name="Dotsch A."/>
            <person name="Huch M."/>
        </authorList>
    </citation>
    <scope>NUCLEOTIDE SEQUENCE [LARGE SCALE GENOMIC DNA]</scope>
    <source>
        <strain evidence="5 6">DSM 18785</strain>
    </source>
</reference>
<dbReference type="PANTHER" id="PTHR44688:SF16">
    <property type="entry name" value="DNA-BINDING TRANSCRIPTIONAL ACTIVATOR DEVR_DOSR"/>
    <property type="match status" value="1"/>
</dbReference>
<sequence>MAQRKSCTENRTILKSAQITEVAEAANLSKRETEVFDFIARGYNSTYIANSLFISPNTARTHIRNIYRKLGVTSREELLESLNKNM</sequence>
<dbReference type="PROSITE" id="PS50043">
    <property type="entry name" value="HTH_LUXR_2"/>
    <property type="match status" value="1"/>
</dbReference>
<dbReference type="Pfam" id="PF00196">
    <property type="entry name" value="GerE"/>
    <property type="match status" value="1"/>
</dbReference>
<evidence type="ECO:0000256" key="1">
    <source>
        <dbReference type="ARBA" id="ARBA00023015"/>
    </source>
</evidence>
<keyword evidence="6" id="KW-1185">Reference proteome</keyword>
<dbReference type="PRINTS" id="PR00038">
    <property type="entry name" value="HTHLUXR"/>
</dbReference>
<dbReference type="SMART" id="SM00421">
    <property type="entry name" value="HTH_LUXR"/>
    <property type="match status" value="1"/>
</dbReference>
<proteinExistence type="predicted"/>
<protein>
    <recommendedName>
        <fullName evidence="4">HTH luxR-type domain-containing protein</fullName>
    </recommendedName>
</protein>
<dbReference type="PANTHER" id="PTHR44688">
    <property type="entry name" value="DNA-BINDING TRANSCRIPTIONAL ACTIVATOR DEVR_DOSR"/>
    <property type="match status" value="1"/>
</dbReference>
<evidence type="ECO:0000259" key="4">
    <source>
        <dbReference type="PROSITE" id="PS50043"/>
    </source>
</evidence>
<evidence type="ECO:0000313" key="5">
    <source>
        <dbReference type="EMBL" id="RNL38092.1"/>
    </source>
</evidence>
<evidence type="ECO:0000256" key="3">
    <source>
        <dbReference type="ARBA" id="ARBA00023163"/>
    </source>
</evidence>
<accession>A0A3N0AT81</accession>
<keyword evidence="2" id="KW-0238">DNA-binding</keyword>
<dbReference type="SUPFAM" id="SSF46894">
    <property type="entry name" value="C-terminal effector domain of the bipartite response regulators"/>
    <property type="match status" value="1"/>
</dbReference>
<keyword evidence="1" id="KW-0805">Transcription regulation</keyword>
<name>A0A3N0AT81_9ACTN</name>
<gene>
    <name evidence="5" type="ORF">DMP10_05595</name>
</gene>
<dbReference type="CDD" id="cd06170">
    <property type="entry name" value="LuxR_C_like"/>
    <property type="match status" value="1"/>
</dbReference>
<dbReference type="GO" id="GO:0006355">
    <property type="term" value="P:regulation of DNA-templated transcription"/>
    <property type="evidence" value="ECO:0007669"/>
    <property type="project" value="InterPro"/>
</dbReference>
<dbReference type="EMBL" id="QICA01000008">
    <property type="protein sequence ID" value="RNL38092.1"/>
    <property type="molecule type" value="Genomic_DNA"/>
</dbReference>
<dbReference type="GO" id="GO:0003677">
    <property type="term" value="F:DNA binding"/>
    <property type="evidence" value="ECO:0007669"/>
    <property type="project" value="UniProtKB-KW"/>
</dbReference>
<feature type="domain" description="HTH luxR-type" evidence="4">
    <location>
        <begin position="21"/>
        <end position="86"/>
    </location>
</feature>